<dbReference type="RefSeq" id="WP_079559160.1">
    <property type="nucleotide sequence ID" value="NZ_CP021904.1"/>
</dbReference>
<dbReference type="Pfam" id="PF01609">
    <property type="entry name" value="DDE_Tnp_1"/>
    <property type="match status" value="1"/>
</dbReference>
<dbReference type="InterPro" id="IPR047654">
    <property type="entry name" value="IS1634_transpos"/>
</dbReference>
<evidence type="ECO:0000313" key="3">
    <source>
        <dbReference type="Proteomes" id="UP000191055"/>
    </source>
</evidence>
<accession>A0A1T5HU62</accession>
<dbReference type="AlphaFoldDB" id="A0A1T5HU62"/>
<keyword evidence="3" id="KW-1185">Reference proteome</keyword>
<sequence length="507" mass="58456">MFVRKLKNRSGSLSVQVIQKVRGTYKVLKTVGCATTQRKTEELVNLAKQEIEKLSQQPILFESEADSTVEKVFASLHNASIRTVGPEITFGRIYDYIGFGVINESMFRHLVISRIAFPLSKLKTVDYLYRYEGKSLDIDAVYRFLDKLNSKLKPEVEQIAFAHTQKILNGTISVAFYDMTTLYFETSNEDDLRKTGFSKDGKHQCPQIYIGLLVGLGGYAIGYDIFEGNAYEGHTLIPFLEKMSKKFNLEKPVVIADSGLLSKSNITALEENGYEYILGARIKNENETIKSRILASKLTDGMTCSFSRGSNRRLIINHSKIRARKDAYNRSRGLKRLEDKVKRGRLTKANINNRGYNKYLKLEGDVTVYIDYEKYKHDASWDGLKGYVTNTKLTNAQVIENYGNLWHIERAFRMSKTDLRIRPIFHRLRHRIEAHICIAFTAYCIYKELERVLKLEKSTLSLQKAAEITHNMYQITYTLPDSRHIKSRLLQMDEQQSELYEIISKNF</sequence>
<organism evidence="2 3">
    <name type="scientific">Alkalitalea saponilacus</name>
    <dbReference type="NCBI Taxonomy" id="889453"/>
    <lineage>
        <taxon>Bacteria</taxon>
        <taxon>Pseudomonadati</taxon>
        <taxon>Bacteroidota</taxon>
        <taxon>Bacteroidia</taxon>
        <taxon>Marinilabiliales</taxon>
        <taxon>Marinilabiliaceae</taxon>
        <taxon>Alkalitalea</taxon>
    </lineage>
</organism>
<dbReference type="NCBIfam" id="NF033559">
    <property type="entry name" value="transpos_IS1634"/>
    <property type="match status" value="1"/>
</dbReference>
<dbReference type="EMBL" id="FUYV01000044">
    <property type="protein sequence ID" value="SKC24219.1"/>
    <property type="molecule type" value="Genomic_DNA"/>
</dbReference>
<protein>
    <submittedName>
        <fullName evidence="2">Transposase</fullName>
    </submittedName>
</protein>
<proteinExistence type="predicted"/>
<dbReference type="InterPro" id="IPR002559">
    <property type="entry name" value="Transposase_11"/>
</dbReference>
<dbReference type="GO" id="GO:0006313">
    <property type="term" value="P:DNA transposition"/>
    <property type="evidence" value="ECO:0007669"/>
    <property type="project" value="InterPro"/>
</dbReference>
<dbReference type="InterPro" id="IPR012337">
    <property type="entry name" value="RNaseH-like_sf"/>
</dbReference>
<reference evidence="2 3" key="1">
    <citation type="submission" date="2017-02" db="EMBL/GenBank/DDBJ databases">
        <authorList>
            <person name="Peterson S.W."/>
        </authorList>
    </citation>
    <scope>NUCLEOTIDE SEQUENCE [LARGE SCALE GENOMIC DNA]</scope>
    <source>
        <strain evidence="2 3">DSM 24412</strain>
    </source>
</reference>
<dbReference type="GO" id="GO:0003677">
    <property type="term" value="F:DNA binding"/>
    <property type="evidence" value="ECO:0007669"/>
    <property type="project" value="InterPro"/>
</dbReference>
<dbReference type="OrthoDB" id="740398at2"/>
<name>A0A1T5HU62_9BACT</name>
<gene>
    <name evidence="2" type="ORF">SAMN03080601_03514</name>
</gene>
<dbReference type="GO" id="GO:0004803">
    <property type="term" value="F:transposase activity"/>
    <property type="evidence" value="ECO:0007669"/>
    <property type="project" value="InterPro"/>
</dbReference>
<dbReference type="SUPFAM" id="SSF53098">
    <property type="entry name" value="Ribonuclease H-like"/>
    <property type="match status" value="1"/>
</dbReference>
<dbReference type="Proteomes" id="UP000191055">
    <property type="component" value="Unassembled WGS sequence"/>
</dbReference>
<evidence type="ECO:0000313" key="2">
    <source>
        <dbReference type="EMBL" id="SKC24219.1"/>
    </source>
</evidence>
<dbReference type="KEGG" id="asx:CDL62_00200"/>
<evidence type="ECO:0000259" key="1">
    <source>
        <dbReference type="Pfam" id="PF01609"/>
    </source>
</evidence>
<feature type="domain" description="Transposase IS4-like" evidence="1">
    <location>
        <begin position="173"/>
        <end position="445"/>
    </location>
</feature>